<dbReference type="EMBL" id="ML994615">
    <property type="protein sequence ID" value="KAF2192230.1"/>
    <property type="molecule type" value="Genomic_DNA"/>
</dbReference>
<name>A0A6A6EQ72_9PEZI</name>
<dbReference type="AlphaFoldDB" id="A0A6A6EQ72"/>
<sequence>MASLLQAVNTTIESWTLSPLPSNATLINSTLVNGTTLFGCVYNGTTWLGEECLAIFNNTLVIERGQGPSVGSISLVSFIYMIMSLIIIITQIPALWDFTTALAGRPHRYKPGSAGTTFSERDFKKALLTHYPPAPIVPPLPSHLELLSHNPGENITSQQLRDFRSLIRAKYMLDVQAYNLRDVFHMDRPIVDDMHRRSRGALEDMKRTVQEWVNEKEQWSAEEWRMVEEICRRVQELAHPRAHNHTIQQNASELPP</sequence>
<proteinExistence type="predicted"/>
<organism evidence="2 3">
    <name type="scientific">Zopfia rhizophila CBS 207.26</name>
    <dbReference type="NCBI Taxonomy" id="1314779"/>
    <lineage>
        <taxon>Eukaryota</taxon>
        <taxon>Fungi</taxon>
        <taxon>Dikarya</taxon>
        <taxon>Ascomycota</taxon>
        <taxon>Pezizomycotina</taxon>
        <taxon>Dothideomycetes</taxon>
        <taxon>Dothideomycetes incertae sedis</taxon>
        <taxon>Zopfiaceae</taxon>
        <taxon>Zopfia</taxon>
    </lineage>
</organism>
<feature type="transmembrane region" description="Helical" evidence="1">
    <location>
        <begin position="78"/>
        <end position="98"/>
    </location>
</feature>
<keyword evidence="1" id="KW-1133">Transmembrane helix</keyword>
<dbReference type="Proteomes" id="UP000800200">
    <property type="component" value="Unassembled WGS sequence"/>
</dbReference>
<keyword evidence="1" id="KW-0812">Transmembrane</keyword>
<dbReference type="OrthoDB" id="4127862at2759"/>
<accession>A0A6A6EQ72</accession>
<reference evidence="2" key="1">
    <citation type="journal article" date="2020" name="Stud. Mycol.">
        <title>101 Dothideomycetes genomes: a test case for predicting lifestyles and emergence of pathogens.</title>
        <authorList>
            <person name="Haridas S."/>
            <person name="Albert R."/>
            <person name="Binder M."/>
            <person name="Bloem J."/>
            <person name="Labutti K."/>
            <person name="Salamov A."/>
            <person name="Andreopoulos B."/>
            <person name="Baker S."/>
            <person name="Barry K."/>
            <person name="Bills G."/>
            <person name="Bluhm B."/>
            <person name="Cannon C."/>
            <person name="Castanera R."/>
            <person name="Culley D."/>
            <person name="Daum C."/>
            <person name="Ezra D."/>
            <person name="Gonzalez J."/>
            <person name="Henrissat B."/>
            <person name="Kuo A."/>
            <person name="Liang C."/>
            <person name="Lipzen A."/>
            <person name="Lutzoni F."/>
            <person name="Magnuson J."/>
            <person name="Mondo S."/>
            <person name="Nolan M."/>
            <person name="Ohm R."/>
            <person name="Pangilinan J."/>
            <person name="Park H.-J."/>
            <person name="Ramirez L."/>
            <person name="Alfaro M."/>
            <person name="Sun H."/>
            <person name="Tritt A."/>
            <person name="Yoshinaga Y."/>
            <person name="Zwiers L.-H."/>
            <person name="Turgeon B."/>
            <person name="Goodwin S."/>
            <person name="Spatafora J."/>
            <person name="Crous P."/>
            <person name="Grigoriev I."/>
        </authorList>
    </citation>
    <scope>NUCLEOTIDE SEQUENCE</scope>
    <source>
        <strain evidence="2">CBS 207.26</strain>
    </source>
</reference>
<keyword evidence="1" id="KW-0472">Membrane</keyword>
<protein>
    <submittedName>
        <fullName evidence="2">Uncharacterized protein</fullName>
    </submittedName>
</protein>
<evidence type="ECO:0000313" key="3">
    <source>
        <dbReference type="Proteomes" id="UP000800200"/>
    </source>
</evidence>
<evidence type="ECO:0000313" key="2">
    <source>
        <dbReference type="EMBL" id="KAF2192230.1"/>
    </source>
</evidence>
<evidence type="ECO:0000256" key="1">
    <source>
        <dbReference type="SAM" id="Phobius"/>
    </source>
</evidence>
<keyword evidence="3" id="KW-1185">Reference proteome</keyword>
<gene>
    <name evidence="2" type="ORF">K469DRAFT_716740</name>
</gene>